<proteinExistence type="predicted"/>
<name>A0AAD9ISL4_9ANNE</name>
<sequence length="173" mass="19864">MKPCDRNKVCELIAISPYFSCPPCVPWCFGDRCKHCYQIPGLIAPKTTVSFSNGTVLEVPAANGWIVLLRRQDGSVKFTDKLWNDYKKGFGDFQTEFWLADDLMESNTYYDVNNMSFSTRDNDNDRHLVGNCAGHSGWWYNHCGRVRLTGDYGSSWDDFDNNLAYADMKIKRN</sequence>
<evidence type="ECO:0000313" key="2">
    <source>
        <dbReference type="EMBL" id="KAK2140206.1"/>
    </source>
</evidence>
<dbReference type="InterPro" id="IPR014716">
    <property type="entry name" value="Fibrinogen_a/b/g_C_1"/>
</dbReference>
<feature type="domain" description="Fibrinogen C-terminal" evidence="1">
    <location>
        <begin position="31"/>
        <end position="173"/>
    </location>
</feature>
<dbReference type="SMART" id="SM00186">
    <property type="entry name" value="FBG"/>
    <property type="match status" value="1"/>
</dbReference>
<dbReference type="Pfam" id="PF00147">
    <property type="entry name" value="Fibrinogen_C"/>
    <property type="match status" value="1"/>
</dbReference>
<dbReference type="EMBL" id="JAODUP010001438">
    <property type="protein sequence ID" value="KAK2140206.1"/>
    <property type="molecule type" value="Genomic_DNA"/>
</dbReference>
<dbReference type="Gene3D" id="3.90.215.10">
    <property type="entry name" value="Gamma Fibrinogen, chain A, domain 1"/>
    <property type="match status" value="2"/>
</dbReference>
<evidence type="ECO:0000259" key="1">
    <source>
        <dbReference type="SMART" id="SM00186"/>
    </source>
</evidence>
<dbReference type="InterPro" id="IPR050373">
    <property type="entry name" value="Fibrinogen_C-term_domain"/>
</dbReference>
<reference evidence="2" key="1">
    <citation type="journal article" date="2023" name="Mol. Biol. Evol.">
        <title>Third-Generation Sequencing Reveals the Adaptive Role of the Epigenome in Three Deep-Sea Polychaetes.</title>
        <authorList>
            <person name="Perez M."/>
            <person name="Aroh O."/>
            <person name="Sun Y."/>
            <person name="Lan Y."/>
            <person name="Juniper S.K."/>
            <person name="Young C.R."/>
            <person name="Angers B."/>
            <person name="Qian P.Y."/>
        </authorList>
    </citation>
    <scope>NUCLEOTIDE SEQUENCE</scope>
    <source>
        <strain evidence="2">P08H-3</strain>
    </source>
</reference>
<comment type="caution">
    <text evidence="2">The sequence shown here is derived from an EMBL/GenBank/DDBJ whole genome shotgun (WGS) entry which is preliminary data.</text>
</comment>
<dbReference type="InterPro" id="IPR036056">
    <property type="entry name" value="Fibrinogen-like_C"/>
</dbReference>
<keyword evidence="3" id="KW-1185">Reference proteome</keyword>
<gene>
    <name evidence="2" type="ORF">LSH36_1439g00028</name>
</gene>
<accession>A0AAD9ISL4</accession>
<dbReference type="GO" id="GO:0005615">
    <property type="term" value="C:extracellular space"/>
    <property type="evidence" value="ECO:0007669"/>
    <property type="project" value="TreeGrafter"/>
</dbReference>
<dbReference type="InterPro" id="IPR002181">
    <property type="entry name" value="Fibrinogen_a/b/g_C_dom"/>
</dbReference>
<dbReference type="PANTHER" id="PTHR19143">
    <property type="entry name" value="FIBRINOGEN/TENASCIN/ANGIOPOEITIN"/>
    <property type="match status" value="1"/>
</dbReference>
<dbReference type="AlphaFoldDB" id="A0AAD9ISL4"/>
<dbReference type="Proteomes" id="UP001208570">
    <property type="component" value="Unassembled WGS sequence"/>
</dbReference>
<evidence type="ECO:0000313" key="3">
    <source>
        <dbReference type="Proteomes" id="UP001208570"/>
    </source>
</evidence>
<dbReference type="SUPFAM" id="SSF56496">
    <property type="entry name" value="Fibrinogen C-terminal domain-like"/>
    <property type="match status" value="1"/>
</dbReference>
<protein>
    <recommendedName>
        <fullName evidence="1">Fibrinogen C-terminal domain-containing protein</fullName>
    </recommendedName>
</protein>
<organism evidence="2 3">
    <name type="scientific">Paralvinella palmiformis</name>
    <dbReference type="NCBI Taxonomy" id="53620"/>
    <lineage>
        <taxon>Eukaryota</taxon>
        <taxon>Metazoa</taxon>
        <taxon>Spiralia</taxon>
        <taxon>Lophotrochozoa</taxon>
        <taxon>Annelida</taxon>
        <taxon>Polychaeta</taxon>
        <taxon>Sedentaria</taxon>
        <taxon>Canalipalpata</taxon>
        <taxon>Terebellida</taxon>
        <taxon>Terebelliformia</taxon>
        <taxon>Alvinellidae</taxon>
        <taxon>Paralvinella</taxon>
    </lineage>
</organism>